<keyword evidence="4" id="KW-1185">Reference proteome</keyword>
<feature type="compositionally biased region" description="Low complexity" evidence="1">
    <location>
        <begin position="273"/>
        <end position="285"/>
    </location>
</feature>
<organism evidence="3 4">
    <name type="scientific">Deinococcus radiophilus</name>
    <dbReference type="NCBI Taxonomy" id="32062"/>
    <lineage>
        <taxon>Bacteria</taxon>
        <taxon>Thermotogati</taxon>
        <taxon>Deinococcota</taxon>
        <taxon>Deinococci</taxon>
        <taxon>Deinococcales</taxon>
        <taxon>Deinococcaceae</taxon>
        <taxon>Deinococcus</taxon>
    </lineage>
</organism>
<dbReference type="InterPro" id="IPR047589">
    <property type="entry name" value="DUF11_rpt"/>
</dbReference>
<evidence type="ECO:0000256" key="2">
    <source>
        <dbReference type="SAM" id="SignalP"/>
    </source>
</evidence>
<accession>A0A431W307</accession>
<keyword evidence="2" id="KW-0732">Signal</keyword>
<dbReference type="NCBIfam" id="TIGR01451">
    <property type="entry name" value="B_ant_repeat"/>
    <property type="match status" value="1"/>
</dbReference>
<feature type="chain" id="PRO_5019298990" evidence="2">
    <location>
        <begin position="21"/>
        <end position="702"/>
    </location>
</feature>
<gene>
    <name evidence="3" type="ORF">EJ104_02360</name>
</gene>
<dbReference type="EMBL" id="RXPE01000003">
    <property type="protein sequence ID" value="RTR29810.1"/>
    <property type="molecule type" value="Genomic_DNA"/>
</dbReference>
<dbReference type="AlphaFoldDB" id="A0A431W307"/>
<dbReference type="OrthoDB" id="58467at2"/>
<feature type="region of interest" description="Disordered" evidence="1">
    <location>
        <begin position="253"/>
        <end position="285"/>
    </location>
</feature>
<reference evidence="3 4" key="1">
    <citation type="submission" date="2018-12" db="EMBL/GenBank/DDBJ databases">
        <title>Deinococcus radiophilus ATCC 27603 genome sequencing and assembly.</title>
        <authorList>
            <person name="Maclea K.S."/>
            <person name="Maynard C.R."/>
        </authorList>
    </citation>
    <scope>NUCLEOTIDE SEQUENCE [LARGE SCALE GENOMIC DNA]</scope>
    <source>
        <strain evidence="3 4">ATCC 27603</strain>
    </source>
</reference>
<proteinExistence type="predicted"/>
<feature type="region of interest" description="Disordered" evidence="1">
    <location>
        <begin position="436"/>
        <end position="466"/>
    </location>
</feature>
<feature type="compositionally biased region" description="Low complexity" evidence="1">
    <location>
        <begin position="254"/>
        <end position="265"/>
    </location>
</feature>
<dbReference type="RefSeq" id="WP_126351155.1">
    <property type="nucleotide sequence ID" value="NZ_CP086380.1"/>
</dbReference>
<feature type="compositionally biased region" description="Polar residues" evidence="1">
    <location>
        <begin position="450"/>
        <end position="463"/>
    </location>
</feature>
<comment type="caution">
    <text evidence="3">The sequence shown here is derived from an EMBL/GenBank/DDBJ whole genome shotgun (WGS) entry which is preliminary data.</text>
</comment>
<evidence type="ECO:0000313" key="4">
    <source>
        <dbReference type="Proteomes" id="UP000277766"/>
    </source>
</evidence>
<feature type="signal peptide" evidence="2">
    <location>
        <begin position="1"/>
        <end position="20"/>
    </location>
</feature>
<dbReference type="Proteomes" id="UP000277766">
    <property type="component" value="Unassembled WGS sequence"/>
</dbReference>
<protein>
    <submittedName>
        <fullName evidence="3">DUF11 domain-containing protein</fullName>
    </submittedName>
</protein>
<sequence>MQSKTYLTLAAALALGAASAQTGTAPASPVAGTTITNTATASYVDPASGTTLSSDSNTVQTVVLPQPSFDIVFTDTTPDGGTQNAVDTTTRVYTNATPGAVIETPYTIVNSGNVALNVAVTPATGSRLDNATIAYFYNTPGGTRTPVTGPVAVPVDDPATPEDEGQVRLIQVITVSATAPQGVSVGASPEGSVLGTGVQTDASGAYTGGNGVPTGQTLYEEQTVAGGAIVATPARGTDLQFVRVEVYTPVLVNSPETGSETNPPSTTTPPTVPGTTAPATNPNTGQPLVVELEGDEQRVRVPYSTTPGTAVFENVVTNNGALVDPVNLFPVNPDGTPWAYDPATGRFTSPDGDVTVRLLDPVTGAPLPTGSSGYPTLTVPADGGTATYITEVTYPPTTSFSTPLPVVIGVDSGLDAGLIPGNTTTNIILPPAAQFGNPAPGVGADADPTDPQQTLPSGTTTTPKELANVGTYPEAYTVSGYVVIQTTTGPVTVPVQYPGLTATGEVVTVNGVNIPVYRTPAVAEKTELAFNAVVSVPANATVGDYPLQQSVEGEYSGIKLQDNNDLISVRPTGDVALAKFQEGGAAPLSANGISAPAGYGAGPAYALPGAQINYRIIGKNNFNAPVQNFSICDSTPTNTTFVSVSGGGIYSTNGGTTWSATAPTNLAAGQKVCVAQDADRNLLPDALAPGAQFTVNFSVRVN</sequence>
<name>A0A431W307_9DEIO</name>
<evidence type="ECO:0000313" key="3">
    <source>
        <dbReference type="EMBL" id="RTR29810.1"/>
    </source>
</evidence>
<evidence type="ECO:0000256" key="1">
    <source>
        <dbReference type="SAM" id="MobiDB-lite"/>
    </source>
</evidence>